<organism evidence="1">
    <name type="scientific">marine sediment metagenome</name>
    <dbReference type="NCBI Taxonomy" id="412755"/>
    <lineage>
        <taxon>unclassified sequences</taxon>
        <taxon>metagenomes</taxon>
        <taxon>ecological metagenomes</taxon>
    </lineage>
</organism>
<evidence type="ECO:0008006" key="2">
    <source>
        <dbReference type="Google" id="ProtNLM"/>
    </source>
</evidence>
<dbReference type="EMBL" id="BART01026283">
    <property type="protein sequence ID" value="GAG95039.1"/>
    <property type="molecule type" value="Genomic_DNA"/>
</dbReference>
<dbReference type="SUPFAM" id="SSF52335">
    <property type="entry name" value="Methylglyoxal synthase-like"/>
    <property type="match status" value="1"/>
</dbReference>
<gene>
    <name evidence="1" type="ORF">S01H4_46935</name>
</gene>
<sequence length="119" mass="13029">VVINLYPFLEVTQKEGISLEEALENIDIGGPSMLRSAAKNFPYVAAISNPEQYPQVLKNKREVASPLLHFGLWLTCLASHDSAICPVVIASLPKVGVAISQNCFVCTRNDVVRWAFTQG</sequence>
<reference evidence="1" key="1">
    <citation type="journal article" date="2014" name="Front. Microbiol.">
        <title>High frequency of phylogenetically diverse reductive dehalogenase-homologous genes in deep subseafloor sedimentary metagenomes.</title>
        <authorList>
            <person name="Kawai M."/>
            <person name="Futagami T."/>
            <person name="Toyoda A."/>
            <person name="Takaki Y."/>
            <person name="Nishi S."/>
            <person name="Hori S."/>
            <person name="Arai W."/>
            <person name="Tsubouchi T."/>
            <person name="Morono Y."/>
            <person name="Uchiyama I."/>
            <person name="Ito T."/>
            <person name="Fujiyama A."/>
            <person name="Inagaki F."/>
            <person name="Takami H."/>
        </authorList>
    </citation>
    <scope>NUCLEOTIDE SEQUENCE</scope>
    <source>
        <strain evidence="1">Expedition CK06-06</strain>
    </source>
</reference>
<dbReference type="GO" id="GO:0006189">
    <property type="term" value="P:'de novo' IMP biosynthetic process"/>
    <property type="evidence" value="ECO:0007669"/>
    <property type="project" value="TreeGrafter"/>
</dbReference>
<dbReference type="PANTHER" id="PTHR11692:SF0">
    <property type="entry name" value="BIFUNCTIONAL PURINE BIOSYNTHESIS PROTEIN ATIC"/>
    <property type="match status" value="1"/>
</dbReference>
<dbReference type="InterPro" id="IPR002695">
    <property type="entry name" value="PurH-like"/>
</dbReference>
<dbReference type="PANTHER" id="PTHR11692">
    <property type="entry name" value="BIFUNCTIONAL PURINE BIOSYNTHESIS PROTEIN PURH"/>
    <property type="match status" value="1"/>
</dbReference>
<comment type="caution">
    <text evidence="1">The sequence shown here is derived from an EMBL/GenBank/DDBJ whole genome shotgun (WGS) entry which is preliminary data.</text>
</comment>
<dbReference type="GO" id="GO:0004643">
    <property type="term" value="F:phosphoribosylaminoimidazolecarboxamide formyltransferase activity"/>
    <property type="evidence" value="ECO:0007669"/>
    <property type="project" value="InterPro"/>
</dbReference>
<evidence type="ECO:0000313" key="1">
    <source>
        <dbReference type="EMBL" id="GAG95039.1"/>
    </source>
</evidence>
<dbReference type="Gene3D" id="3.40.50.1380">
    <property type="entry name" value="Methylglyoxal synthase-like domain"/>
    <property type="match status" value="1"/>
</dbReference>
<dbReference type="InterPro" id="IPR036914">
    <property type="entry name" value="MGS-like_dom_sf"/>
</dbReference>
<dbReference type="GO" id="GO:0003937">
    <property type="term" value="F:IMP cyclohydrolase activity"/>
    <property type="evidence" value="ECO:0007669"/>
    <property type="project" value="InterPro"/>
</dbReference>
<dbReference type="AlphaFoldDB" id="X1BGJ7"/>
<name>X1BGJ7_9ZZZZ</name>
<dbReference type="GO" id="GO:0005829">
    <property type="term" value="C:cytosol"/>
    <property type="evidence" value="ECO:0007669"/>
    <property type="project" value="TreeGrafter"/>
</dbReference>
<accession>X1BGJ7</accession>
<feature type="non-terminal residue" evidence="1">
    <location>
        <position position="1"/>
    </location>
</feature>
<proteinExistence type="predicted"/>
<protein>
    <recommendedName>
        <fullName evidence="2">MGS-like domain-containing protein</fullName>
    </recommendedName>
</protein>